<dbReference type="RefSeq" id="WP_011019016.1">
    <property type="nucleotide sequence ID" value="NZ_DUJS01000002.1"/>
</dbReference>
<reference evidence="2" key="1">
    <citation type="journal article" date="2020" name="bioRxiv">
        <title>A rank-normalized archaeal taxonomy based on genome phylogeny resolves widespread incomplete and uneven classifications.</title>
        <authorList>
            <person name="Rinke C."/>
            <person name="Chuvochina M."/>
            <person name="Mussig A.J."/>
            <person name="Chaumeil P.-A."/>
            <person name="Waite D.W."/>
            <person name="Whitman W.B."/>
            <person name="Parks D.H."/>
            <person name="Hugenholtz P."/>
        </authorList>
    </citation>
    <scope>NUCLEOTIDE SEQUENCE</scope>
    <source>
        <strain evidence="2">UBA8853</strain>
    </source>
</reference>
<keyword evidence="1" id="KW-0812">Transmembrane</keyword>
<dbReference type="Proteomes" id="UP000619545">
    <property type="component" value="Unassembled WGS sequence"/>
</dbReference>
<organism evidence="2 3">
    <name type="scientific">Methanopyrus kandleri</name>
    <dbReference type="NCBI Taxonomy" id="2320"/>
    <lineage>
        <taxon>Archaea</taxon>
        <taxon>Methanobacteriati</taxon>
        <taxon>Methanobacteriota</taxon>
        <taxon>Methanomada group</taxon>
        <taxon>Methanopyri</taxon>
        <taxon>Methanopyrales</taxon>
        <taxon>Methanopyraceae</taxon>
        <taxon>Methanopyrus</taxon>
    </lineage>
</organism>
<sequence length="73" mass="8040">MSRNVLRNRGQGGVEYLLLAAAICVWAFLEISVLWWVMAKDAGRAAQEAAKMAAEMARQKGVEIVEKYANAIT</sequence>
<evidence type="ECO:0000256" key="1">
    <source>
        <dbReference type="SAM" id="Phobius"/>
    </source>
</evidence>
<evidence type="ECO:0000313" key="2">
    <source>
        <dbReference type="EMBL" id="HII70129.1"/>
    </source>
</evidence>
<keyword evidence="1" id="KW-1133">Transmembrane helix</keyword>
<dbReference type="EMBL" id="DUJS01000002">
    <property type="protein sequence ID" value="HII70129.1"/>
    <property type="molecule type" value="Genomic_DNA"/>
</dbReference>
<gene>
    <name evidence="2" type="ORF">HA336_02705</name>
</gene>
<evidence type="ECO:0000313" key="3">
    <source>
        <dbReference type="Proteomes" id="UP000619545"/>
    </source>
</evidence>
<name>A0A832WNY7_9EURY</name>
<accession>A0A832WNY7</accession>
<feature type="transmembrane region" description="Helical" evidence="1">
    <location>
        <begin position="16"/>
        <end position="37"/>
    </location>
</feature>
<dbReference type="AlphaFoldDB" id="A0A832WNY7"/>
<protein>
    <submittedName>
        <fullName evidence="2">Uncharacterized protein</fullName>
    </submittedName>
</protein>
<keyword evidence="1" id="KW-0472">Membrane</keyword>
<proteinExistence type="predicted"/>
<comment type="caution">
    <text evidence="2">The sequence shown here is derived from an EMBL/GenBank/DDBJ whole genome shotgun (WGS) entry which is preliminary data.</text>
</comment>
<dbReference type="GeneID" id="1476747"/>